<dbReference type="EMBL" id="WNYA01090904">
    <property type="protein sequence ID" value="KAG8534779.1"/>
    <property type="molecule type" value="Genomic_DNA"/>
</dbReference>
<organism evidence="1 2">
    <name type="scientific">Engystomops pustulosus</name>
    <name type="common">Tungara frog</name>
    <name type="synonym">Physalaemus pustulosus</name>
    <dbReference type="NCBI Taxonomy" id="76066"/>
    <lineage>
        <taxon>Eukaryota</taxon>
        <taxon>Metazoa</taxon>
        <taxon>Chordata</taxon>
        <taxon>Craniata</taxon>
        <taxon>Vertebrata</taxon>
        <taxon>Euteleostomi</taxon>
        <taxon>Amphibia</taxon>
        <taxon>Batrachia</taxon>
        <taxon>Anura</taxon>
        <taxon>Neobatrachia</taxon>
        <taxon>Hyloidea</taxon>
        <taxon>Leptodactylidae</taxon>
        <taxon>Leiuperinae</taxon>
        <taxon>Engystomops</taxon>
    </lineage>
</organism>
<dbReference type="Proteomes" id="UP000824782">
    <property type="component" value="Unassembled WGS sequence"/>
</dbReference>
<evidence type="ECO:0000313" key="2">
    <source>
        <dbReference type="Proteomes" id="UP000824782"/>
    </source>
</evidence>
<accession>A0AAV6YHG0</accession>
<reference evidence="1" key="1">
    <citation type="thesis" date="2020" institute="ProQuest LLC" country="789 East Eisenhower Parkway, Ann Arbor, MI, USA">
        <title>Comparative Genomics and Chromosome Evolution.</title>
        <authorList>
            <person name="Mudd A.B."/>
        </authorList>
    </citation>
    <scope>NUCLEOTIDE SEQUENCE</scope>
    <source>
        <strain evidence="1">237g6f4</strain>
        <tissue evidence="1">Blood</tissue>
    </source>
</reference>
<keyword evidence="2" id="KW-1185">Reference proteome</keyword>
<evidence type="ECO:0000313" key="1">
    <source>
        <dbReference type="EMBL" id="KAG8534779.1"/>
    </source>
</evidence>
<proteinExistence type="predicted"/>
<gene>
    <name evidence="1" type="ORF">GDO81_018554</name>
</gene>
<name>A0AAV6YHG0_ENGPU</name>
<dbReference type="AlphaFoldDB" id="A0AAV6YHG0"/>
<protein>
    <submittedName>
        <fullName evidence="1">Uncharacterized protein</fullName>
    </submittedName>
</protein>
<comment type="caution">
    <text evidence="1">The sequence shown here is derived from an EMBL/GenBank/DDBJ whole genome shotgun (WGS) entry which is preliminary data.</text>
</comment>
<sequence length="72" mass="7970">MSPCLCCAPIMSPCLCCAPIMSPCLSVLPLPYNQPPPVLCTYLAWLGLWVLDVLHDTFHYLPPALKIKLDDI</sequence>